<dbReference type="SUPFAM" id="SSF53098">
    <property type="entry name" value="Ribonuclease H-like"/>
    <property type="match status" value="1"/>
</dbReference>
<evidence type="ECO:0000256" key="1">
    <source>
        <dbReference type="ARBA" id="ARBA00004123"/>
    </source>
</evidence>
<dbReference type="Proteomes" id="UP000059680">
    <property type="component" value="Chromosome 2"/>
</dbReference>
<keyword evidence="3" id="KW-0863">Zinc-finger</keyword>
<keyword evidence="7" id="KW-1185">Reference proteome</keyword>
<dbReference type="EMBL" id="AP014958">
    <property type="protein sequence ID" value="BAS78539.1"/>
    <property type="molecule type" value="Genomic_DNA"/>
</dbReference>
<dbReference type="AlphaFoldDB" id="A0A0P0VIS7"/>
<dbReference type="eggNOG" id="KOG1121">
    <property type="taxonomic scope" value="Eukaryota"/>
</dbReference>
<evidence type="ECO:0000313" key="6">
    <source>
        <dbReference type="EMBL" id="BAS78539.1"/>
    </source>
</evidence>
<sequence>HELPFQFVEYDGFISFAASINLYFKMISRTIIRNDCITAFKEQKLALKEMFKGATCRFSLTADMWTSNQTMGCMCATCHFIDTDWKVRKRIIKFFGVKTPHTGVQMFNTMLSYIQDWNITDKIFSHSG</sequence>
<reference evidence="7" key="1">
    <citation type="journal article" date="2005" name="Nature">
        <title>The map-based sequence of the rice genome.</title>
        <authorList>
            <consortium name="International rice genome sequencing project (IRGSP)"/>
            <person name="Matsumoto T."/>
            <person name="Wu J."/>
            <person name="Kanamori H."/>
            <person name="Katayose Y."/>
            <person name="Fujisawa M."/>
            <person name="Namiki N."/>
            <person name="Mizuno H."/>
            <person name="Yamamoto K."/>
            <person name="Antonio B.A."/>
            <person name="Baba T."/>
            <person name="Sakata K."/>
            <person name="Nagamura Y."/>
            <person name="Aoki H."/>
            <person name="Arikawa K."/>
            <person name="Arita K."/>
            <person name="Bito T."/>
            <person name="Chiden Y."/>
            <person name="Fujitsuka N."/>
            <person name="Fukunaka R."/>
            <person name="Hamada M."/>
            <person name="Harada C."/>
            <person name="Hayashi A."/>
            <person name="Hijishita S."/>
            <person name="Honda M."/>
            <person name="Hosokawa S."/>
            <person name="Ichikawa Y."/>
            <person name="Idonuma A."/>
            <person name="Iijima M."/>
            <person name="Ikeda M."/>
            <person name="Ikeno M."/>
            <person name="Ito K."/>
            <person name="Ito S."/>
            <person name="Ito T."/>
            <person name="Ito Y."/>
            <person name="Ito Y."/>
            <person name="Iwabuchi A."/>
            <person name="Kamiya K."/>
            <person name="Karasawa W."/>
            <person name="Kurita K."/>
            <person name="Katagiri S."/>
            <person name="Kikuta A."/>
            <person name="Kobayashi H."/>
            <person name="Kobayashi N."/>
            <person name="Machita K."/>
            <person name="Maehara T."/>
            <person name="Masukawa M."/>
            <person name="Mizubayashi T."/>
            <person name="Mukai Y."/>
            <person name="Nagasaki H."/>
            <person name="Nagata Y."/>
            <person name="Naito S."/>
            <person name="Nakashima M."/>
            <person name="Nakama Y."/>
            <person name="Nakamichi Y."/>
            <person name="Nakamura M."/>
            <person name="Meguro A."/>
            <person name="Negishi M."/>
            <person name="Ohta I."/>
            <person name="Ohta T."/>
            <person name="Okamoto M."/>
            <person name="Ono N."/>
            <person name="Saji S."/>
            <person name="Sakaguchi M."/>
            <person name="Sakai K."/>
            <person name="Shibata M."/>
            <person name="Shimokawa T."/>
            <person name="Song J."/>
            <person name="Takazaki Y."/>
            <person name="Terasawa K."/>
            <person name="Tsugane M."/>
            <person name="Tsuji K."/>
            <person name="Ueda S."/>
            <person name="Waki K."/>
            <person name="Yamagata H."/>
            <person name="Yamamoto M."/>
            <person name="Yamamoto S."/>
            <person name="Yamane H."/>
            <person name="Yoshiki S."/>
            <person name="Yoshihara R."/>
            <person name="Yukawa K."/>
            <person name="Zhong H."/>
            <person name="Yano M."/>
            <person name="Yuan Q."/>
            <person name="Ouyang S."/>
            <person name="Liu J."/>
            <person name="Jones K.M."/>
            <person name="Gansberger K."/>
            <person name="Moffat K."/>
            <person name="Hill J."/>
            <person name="Bera J."/>
            <person name="Fadrosh D."/>
            <person name="Jin S."/>
            <person name="Johri S."/>
            <person name="Kim M."/>
            <person name="Overton L."/>
            <person name="Reardon M."/>
            <person name="Tsitrin T."/>
            <person name="Vuong H."/>
            <person name="Weaver B."/>
            <person name="Ciecko A."/>
            <person name="Tallon L."/>
            <person name="Jackson J."/>
            <person name="Pai G."/>
            <person name="Aken S.V."/>
            <person name="Utterback T."/>
            <person name="Reidmuller S."/>
            <person name="Feldblyum T."/>
            <person name="Hsiao J."/>
            <person name="Zismann V."/>
            <person name="Iobst S."/>
            <person name="de Vazeille A.R."/>
            <person name="Buell C.R."/>
            <person name="Ying K."/>
            <person name="Li Y."/>
            <person name="Lu T."/>
            <person name="Huang Y."/>
            <person name="Zhao Q."/>
            <person name="Feng Q."/>
            <person name="Zhang L."/>
            <person name="Zhu J."/>
            <person name="Weng Q."/>
            <person name="Mu J."/>
            <person name="Lu Y."/>
            <person name="Fan D."/>
            <person name="Liu Y."/>
            <person name="Guan J."/>
            <person name="Zhang Y."/>
            <person name="Yu S."/>
            <person name="Liu X."/>
            <person name="Zhang Y."/>
            <person name="Hong G."/>
            <person name="Han B."/>
            <person name="Choisne N."/>
            <person name="Demange N."/>
            <person name="Orjeda G."/>
            <person name="Samain S."/>
            <person name="Cattolico L."/>
            <person name="Pelletier E."/>
            <person name="Couloux A."/>
            <person name="Segurens B."/>
            <person name="Wincker P."/>
            <person name="D'Hont A."/>
            <person name="Scarpelli C."/>
            <person name="Weissenbach J."/>
            <person name="Salanoubat M."/>
            <person name="Quetier F."/>
            <person name="Yu Y."/>
            <person name="Kim H.R."/>
            <person name="Rambo T."/>
            <person name="Currie J."/>
            <person name="Collura K."/>
            <person name="Luo M."/>
            <person name="Yang T."/>
            <person name="Ammiraju J.S.S."/>
            <person name="Engler F."/>
            <person name="Soderlund C."/>
            <person name="Wing R.A."/>
            <person name="Palmer L.E."/>
            <person name="de la Bastide M."/>
            <person name="Spiegel L."/>
            <person name="Nascimento L."/>
            <person name="Zutavern T."/>
            <person name="O'Shaughnessy A."/>
            <person name="Dike S."/>
            <person name="Dedhia N."/>
            <person name="Preston R."/>
            <person name="Balija V."/>
            <person name="McCombie W.R."/>
            <person name="Chow T."/>
            <person name="Chen H."/>
            <person name="Chung M."/>
            <person name="Chen C."/>
            <person name="Shaw J."/>
            <person name="Wu H."/>
            <person name="Hsiao K."/>
            <person name="Chao Y."/>
            <person name="Chu M."/>
            <person name="Cheng C."/>
            <person name="Hour A."/>
            <person name="Lee P."/>
            <person name="Lin S."/>
            <person name="Lin Y."/>
            <person name="Liou J."/>
            <person name="Liu S."/>
            <person name="Hsing Y."/>
            <person name="Raghuvanshi S."/>
            <person name="Mohanty A."/>
            <person name="Bharti A.K."/>
            <person name="Gaur A."/>
            <person name="Gupta V."/>
            <person name="Kumar D."/>
            <person name="Ravi V."/>
            <person name="Vij S."/>
            <person name="Kapur A."/>
            <person name="Khurana P."/>
            <person name="Khurana P."/>
            <person name="Khurana J.P."/>
            <person name="Tyagi A.K."/>
            <person name="Gaikwad K."/>
            <person name="Singh A."/>
            <person name="Dalal V."/>
            <person name="Srivastava S."/>
            <person name="Dixit A."/>
            <person name="Pal A.K."/>
            <person name="Ghazi I.A."/>
            <person name="Yadav M."/>
            <person name="Pandit A."/>
            <person name="Bhargava A."/>
            <person name="Sureshbabu K."/>
            <person name="Batra K."/>
            <person name="Sharma T.R."/>
            <person name="Mohapatra T."/>
            <person name="Singh N.K."/>
            <person name="Messing J."/>
            <person name="Nelson A.B."/>
            <person name="Fuks G."/>
            <person name="Kavchok S."/>
            <person name="Keizer G."/>
            <person name="Linton E."/>
            <person name="Llaca V."/>
            <person name="Song R."/>
            <person name="Tanyolac B."/>
            <person name="Young S."/>
            <person name="Ho-Il K."/>
            <person name="Hahn J.H."/>
            <person name="Sangsakoo G."/>
            <person name="Vanavichit A."/>
            <person name="de Mattos Luiz.A.T."/>
            <person name="Zimmer P.D."/>
            <person name="Malone G."/>
            <person name="Dellagostin O."/>
            <person name="de Oliveira A.C."/>
            <person name="Bevan M."/>
            <person name="Bancroft I."/>
            <person name="Minx P."/>
            <person name="Cordum H."/>
            <person name="Wilson R."/>
            <person name="Cheng Z."/>
            <person name="Jin W."/>
            <person name="Jiang J."/>
            <person name="Leong S.A."/>
            <person name="Iwama H."/>
            <person name="Gojobori T."/>
            <person name="Itoh T."/>
            <person name="Niimura Y."/>
            <person name="Fujii Y."/>
            <person name="Habara T."/>
            <person name="Sakai H."/>
            <person name="Sato Y."/>
            <person name="Wilson G."/>
            <person name="Kumar K."/>
            <person name="McCouch S."/>
            <person name="Juretic N."/>
            <person name="Hoen D."/>
            <person name="Wright S."/>
            <person name="Bruskiewich R."/>
            <person name="Bureau T."/>
            <person name="Miyao A."/>
            <person name="Hirochika H."/>
            <person name="Nishikawa T."/>
            <person name="Kadowaki K."/>
            <person name="Sugiura M."/>
            <person name="Burr B."/>
            <person name="Sasaki T."/>
        </authorList>
    </citation>
    <scope>NUCLEOTIDE SEQUENCE [LARGE SCALE GENOMIC DNA]</scope>
    <source>
        <strain evidence="7">cv. Nipponbare</strain>
    </source>
</reference>
<organism evidence="6 7">
    <name type="scientific">Oryza sativa subsp. japonica</name>
    <name type="common">Rice</name>
    <dbReference type="NCBI Taxonomy" id="39947"/>
    <lineage>
        <taxon>Eukaryota</taxon>
        <taxon>Viridiplantae</taxon>
        <taxon>Streptophyta</taxon>
        <taxon>Embryophyta</taxon>
        <taxon>Tracheophyta</taxon>
        <taxon>Spermatophyta</taxon>
        <taxon>Magnoliopsida</taxon>
        <taxon>Liliopsida</taxon>
        <taxon>Poales</taxon>
        <taxon>Poaceae</taxon>
        <taxon>BOP clade</taxon>
        <taxon>Oryzoideae</taxon>
        <taxon>Oryzeae</taxon>
        <taxon>Oryzinae</taxon>
        <taxon>Oryza</taxon>
        <taxon>Oryza sativa</taxon>
    </lineage>
</organism>
<dbReference type="InterPro" id="IPR052035">
    <property type="entry name" value="ZnF_BED_domain_contain"/>
</dbReference>
<accession>A0A0P0VIS7</accession>
<dbReference type="STRING" id="39947.A0A0P0VIS7"/>
<keyword evidence="5" id="KW-0539">Nucleus</keyword>
<dbReference type="Gramene" id="Os02t0459150-00">
    <property type="protein sequence ID" value="Os02t0459150-00"/>
    <property type="gene ID" value="Os02g0459150"/>
</dbReference>
<keyword evidence="4" id="KW-0862">Zinc</keyword>
<proteinExistence type="predicted"/>
<dbReference type="InParanoid" id="A0A0P0VIS7"/>
<reference evidence="6 7" key="3">
    <citation type="journal article" date="2013" name="Rice">
        <title>Improvement of the Oryza sativa Nipponbare reference genome using next generation sequence and optical map data.</title>
        <authorList>
            <person name="Kawahara Y."/>
            <person name="de la Bastide M."/>
            <person name="Hamilton J.P."/>
            <person name="Kanamori H."/>
            <person name="McCombie W.R."/>
            <person name="Ouyang S."/>
            <person name="Schwartz D.C."/>
            <person name="Tanaka T."/>
            <person name="Wu J."/>
            <person name="Zhou S."/>
            <person name="Childs K.L."/>
            <person name="Davidson R.M."/>
            <person name="Lin H."/>
            <person name="Quesada-Ocampo L."/>
            <person name="Vaillancourt B."/>
            <person name="Sakai H."/>
            <person name="Lee S.S."/>
            <person name="Kim J."/>
            <person name="Numa H."/>
            <person name="Itoh T."/>
            <person name="Buell C.R."/>
            <person name="Matsumoto T."/>
        </authorList>
    </citation>
    <scope>NUCLEOTIDE SEQUENCE [LARGE SCALE GENOMIC DNA]</scope>
    <source>
        <strain evidence="7">cv. Nipponbare</strain>
    </source>
</reference>
<gene>
    <name evidence="6" type="ordered locus">Os02g0459150</name>
    <name evidence="6" type="ORF">OSNPB_020459150</name>
</gene>
<evidence type="ECO:0000256" key="4">
    <source>
        <dbReference type="ARBA" id="ARBA00022833"/>
    </source>
</evidence>
<dbReference type="PANTHER" id="PTHR46481">
    <property type="entry name" value="ZINC FINGER BED DOMAIN-CONTAINING PROTEIN 4"/>
    <property type="match status" value="1"/>
</dbReference>
<dbReference type="InterPro" id="IPR012337">
    <property type="entry name" value="RNaseH-like_sf"/>
</dbReference>
<reference evidence="6 7" key="2">
    <citation type="journal article" date="2013" name="Plant Cell Physiol.">
        <title>Rice Annotation Project Database (RAP-DB): an integrative and interactive database for rice genomics.</title>
        <authorList>
            <person name="Sakai H."/>
            <person name="Lee S.S."/>
            <person name="Tanaka T."/>
            <person name="Numa H."/>
            <person name="Kim J."/>
            <person name="Kawahara Y."/>
            <person name="Wakimoto H."/>
            <person name="Yang C.C."/>
            <person name="Iwamoto M."/>
            <person name="Abe T."/>
            <person name="Yamada Y."/>
            <person name="Muto A."/>
            <person name="Inokuchi H."/>
            <person name="Ikemura T."/>
            <person name="Matsumoto T."/>
            <person name="Sasaki T."/>
            <person name="Itoh T."/>
        </authorList>
    </citation>
    <scope>NUCLEOTIDE SEQUENCE [LARGE SCALE GENOMIC DNA]</scope>
    <source>
        <strain evidence="7">cv. Nipponbare</strain>
    </source>
</reference>
<name>A0A0P0VIS7_ORYSJ</name>
<feature type="non-terminal residue" evidence="6">
    <location>
        <position position="1"/>
    </location>
</feature>
<dbReference type="OMA" id="HEYSIMM"/>
<evidence type="ECO:0000256" key="2">
    <source>
        <dbReference type="ARBA" id="ARBA00022723"/>
    </source>
</evidence>
<dbReference type="PANTHER" id="PTHR46481:SF10">
    <property type="entry name" value="ZINC FINGER BED DOMAIN-CONTAINING PROTEIN 39"/>
    <property type="match status" value="1"/>
</dbReference>
<evidence type="ECO:0000313" key="7">
    <source>
        <dbReference type="Proteomes" id="UP000059680"/>
    </source>
</evidence>
<evidence type="ECO:0000256" key="5">
    <source>
        <dbReference type="ARBA" id="ARBA00023242"/>
    </source>
</evidence>
<comment type="subcellular location">
    <subcellularLocation>
        <location evidence="1">Nucleus</location>
    </subcellularLocation>
</comment>
<evidence type="ECO:0000256" key="3">
    <source>
        <dbReference type="ARBA" id="ARBA00022771"/>
    </source>
</evidence>
<dbReference type="GO" id="GO:0005634">
    <property type="term" value="C:nucleus"/>
    <property type="evidence" value="ECO:0007669"/>
    <property type="project" value="UniProtKB-SubCell"/>
</dbReference>
<dbReference type="PaxDb" id="39947-A0A0P0VIS7"/>
<protein>
    <submittedName>
        <fullName evidence="6">Os02g0459150 protein</fullName>
    </submittedName>
</protein>
<dbReference type="SMR" id="A0A0P0VIS7"/>
<dbReference type="GO" id="GO:0008270">
    <property type="term" value="F:zinc ion binding"/>
    <property type="evidence" value="ECO:0007669"/>
    <property type="project" value="UniProtKB-KW"/>
</dbReference>
<keyword evidence="2" id="KW-0479">Metal-binding</keyword>